<dbReference type="InterPro" id="IPR023198">
    <property type="entry name" value="PGP-like_dom2"/>
</dbReference>
<comment type="caution">
    <text evidence="5">The sequence shown here is derived from an EMBL/GenBank/DDBJ whole genome shotgun (WGS) entry which is preliminary data.</text>
</comment>
<dbReference type="Gene3D" id="3.40.50.1000">
    <property type="entry name" value="HAD superfamily/HAD-like"/>
    <property type="match status" value="1"/>
</dbReference>
<dbReference type="InterPro" id="IPR006439">
    <property type="entry name" value="HAD-SF_hydro_IA"/>
</dbReference>
<dbReference type="SFLD" id="SFLDG01129">
    <property type="entry name" value="C1.5:_HAD__Beta-PGM__Phosphata"/>
    <property type="match status" value="1"/>
</dbReference>
<dbReference type="GO" id="GO:0046872">
    <property type="term" value="F:metal ion binding"/>
    <property type="evidence" value="ECO:0007669"/>
    <property type="project" value="UniProtKB-KW"/>
</dbReference>
<dbReference type="SFLD" id="SFLDS00003">
    <property type="entry name" value="Haloacid_Dehalogenase"/>
    <property type="match status" value="1"/>
</dbReference>
<dbReference type="InterPro" id="IPR023214">
    <property type="entry name" value="HAD_sf"/>
</dbReference>
<keyword evidence="4" id="KW-0460">Magnesium</keyword>
<dbReference type="OrthoDB" id="9797743at2"/>
<dbReference type="EMBL" id="PQWO01000002">
    <property type="protein sequence ID" value="PZD74763.1"/>
    <property type="molecule type" value="Genomic_DNA"/>
</dbReference>
<organism evidence="5 6">
    <name type="scientific">Acaryochloris thomasi RCC1774</name>
    <dbReference type="NCBI Taxonomy" id="1764569"/>
    <lineage>
        <taxon>Bacteria</taxon>
        <taxon>Bacillati</taxon>
        <taxon>Cyanobacteriota</taxon>
        <taxon>Cyanophyceae</taxon>
        <taxon>Acaryochloridales</taxon>
        <taxon>Acaryochloridaceae</taxon>
        <taxon>Acaryochloris</taxon>
        <taxon>Acaryochloris thomasi</taxon>
    </lineage>
</organism>
<comment type="similarity">
    <text evidence="2">Belongs to the HAD-like hydrolase superfamily. CbbY/CbbZ/Gph/YieH family.</text>
</comment>
<dbReference type="SFLD" id="SFLDG01135">
    <property type="entry name" value="C1.5.6:_HAD__Beta-PGM__Phospha"/>
    <property type="match status" value="1"/>
</dbReference>
<comment type="cofactor">
    <cofactor evidence="1">
        <name>Mg(2+)</name>
        <dbReference type="ChEBI" id="CHEBI:18420"/>
    </cofactor>
</comment>
<dbReference type="SUPFAM" id="SSF56784">
    <property type="entry name" value="HAD-like"/>
    <property type="match status" value="1"/>
</dbReference>
<dbReference type="AlphaFoldDB" id="A0A2W1JN52"/>
<dbReference type="Pfam" id="PF00702">
    <property type="entry name" value="Hydrolase"/>
    <property type="match status" value="1"/>
</dbReference>
<dbReference type="NCBIfam" id="TIGR01509">
    <property type="entry name" value="HAD-SF-IA-v3"/>
    <property type="match status" value="1"/>
</dbReference>
<evidence type="ECO:0000256" key="2">
    <source>
        <dbReference type="ARBA" id="ARBA00006171"/>
    </source>
</evidence>
<evidence type="ECO:0000313" key="5">
    <source>
        <dbReference type="EMBL" id="PZD74763.1"/>
    </source>
</evidence>
<keyword evidence="6" id="KW-1185">Reference proteome</keyword>
<dbReference type="InterPro" id="IPR051600">
    <property type="entry name" value="Beta-PGM-like"/>
</dbReference>
<protein>
    <submittedName>
        <fullName evidence="5">6-phosphogluconate phosphatase</fullName>
        <ecNumber evidence="5">3.1.3.-</ecNumber>
    </submittedName>
</protein>
<dbReference type="EC" id="3.1.3.-" evidence="5"/>
<keyword evidence="5" id="KW-0378">Hydrolase</keyword>
<keyword evidence="3" id="KW-0479">Metal-binding</keyword>
<reference evidence="5 6" key="1">
    <citation type="journal article" date="2018" name="Sci. Rep.">
        <title>A novel species of the marine cyanobacterium Acaryochloris with a unique pigment content and lifestyle.</title>
        <authorList>
            <person name="Partensky F."/>
            <person name="Six C."/>
            <person name="Ratin M."/>
            <person name="Garczarek L."/>
            <person name="Vaulot D."/>
            <person name="Probert I."/>
            <person name="Calteau A."/>
            <person name="Gourvil P."/>
            <person name="Marie D."/>
            <person name="Grebert T."/>
            <person name="Bouchier C."/>
            <person name="Le Panse S."/>
            <person name="Gachenot M."/>
            <person name="Rodriguez F."/>
            <person name="Garrido J.L."/>
        </authorList>
    </citation>
    <scope>NUCLEOTIDE SEQUENCE [LARGE SCALE GENOMIC DNA]</scope>
    <source>
        <strain evidence="5 6">RCC1774</strain>
    </source>
</reference>
<dbReference type="Proteomes" id="UP000248857">
    <property type="component" value="Unassembled WGS sequence"/>
</dbReference>
<gene>
    <name evidence="5" type="primary">yieH_1</name>
    <name evidence="5" type="ORF">C1752_00899</name>
</gene>
<proteinExistence type="inferred from homology"/>
<evidence type="ECO:0000313" key="6">
    <source>
        <dbReference type="Proteomes" id="UP000248857"/>
    </source>
</evidence>
<name>A0A2W1JN52_9CYAN</name>
<dbReference type="CDD" id="cd07526">
    <property type="entry name" value="HAD_BPGM_like"/>
    <property type="match status" value="1"/>
</dbReference>
<evidence type="ECO:0000256" key="4">
    <source>
        <dbReference type="ARBA" id="ARBA00022842"/>
    </source>
</evidence>
<dbReference type="GO" id="GO:0016787">
    <property type="term" value="F:hydrolase activity"/>
    <property type="evidence" value="ECO:0007669"/>
    <property type="project" value="UniProtKB-KW"/>
</dbReference>
<dbReference type="Gene3D" id="1.10.150.240">
    <property type="entry name" value="Putative phosphatase, domain 2"/>
    <property type="match status" value="1"/>
</dbReference>
<evidence type="ECO:0000256" key="1">
    <source>
        <dbReference type="ARBA" id="ARBA00001946"/>
    </source>
</evidence>
<evidence type="ECO:0000256" key="3">
    <source>
        <dbReference type="ARBA" id="ARBA00022723"/>
    </source>
</evidence>
<dbReference type="PANTHER" id="PTHR46193:SF10">
    <property type="entry name" value="6-PHOSPHOGLUCONATE PHOSPHATASE"/>
    <property type="match status" value="1"/>
</dbReference>
<sequence length="217" mass="24239">MKNVDLVIFDCDGVLVDSERITNTVFAEMLNELGLSLTLEDMFEQFVGHSMSYCLELSEKLLQRPVPNNFEKEFHERSAIAYQTSLQPVPGIVDLLQGLEIPYCVASNSTHQEMQVTLGITQLLNYFEGKRFSVADVARGKPYPDVYLYAAKQMSVVPNRCVVIEDTAIGVRAAVSAGMRVFGYAKLTPAHQLEEEGAISFTDMQRFIELLSNLSLS</sequence>
<dbReference type="PANTHER" id="PTHR46193">
    <property type="entry name" value="6-PHOSPHOGLUCONATE PHOSPHATASE"/>
    <property type="match status" value="1"/>
</dbReference>
<dbReference type="RefSeq" id="WP_110984863.1">
    <property type="nucleotide sequence ID" value="NZ_CAWNWM010000002.1"/>
</dbReference>
<accession>A0A2W1JN52</accession>
<dbReference type="InterPro" id="IPR036412">
    <property type="entry name" value="HAD-like_sf"/>
</dbReference>